<dbReference type="EMBL" id="LDAU01000110">
    <property type="protein sequence ID" value="KRX05151.1"/>
    <property type="molecule type" value="Genomic_DNA"/>
</dbReference>
<keyword evidence="3" id="KW-1185">Reference proteome</keyword>
<reference evidence="2 3" key="1">
    <citation type="journal article" date="2015" name="Sci. Rep.">
        <title>Genome of the facultative scuticociliatosis pathogen Pseudocohnilembus persalinus provides insight into its virulence through horizontal gene transfer.</title>
        <authorList>
            <person name="Xiong J."/>
            <person name="Wang G."/>
            <person name="Cheng J."/>
            <person name="Tian M."/>
            <person name="Pan X."/>
            <person name="Warren A."/>
            <person name="Jiang C."/>
            <person name="Yuan D."/>
            <person name="Miao W."/>
        </authorList>
    </citation>
    <scope>NUCLEOTIDE SEQUENCE [LARGE SCALE GENOMIC DNA]</scope>
    <source>
        <strain evidence="2">36N120E</strain>
    </source>
</reference>
<evidence type="ECO:0000313" key="2">
    <source>
        <dbReference type="EMBL" id="KRX05151.1"/>
    </source>
</evidence>
<evidence type="ECO:0000256" key="1">
    <source>
        <dbReference type="SAM" id="MobiDB-lite"/>
    </source>
</evidence>
<evidence type="ECO:0000313" key="3">
    <source>
        <dbReference type="Proteomes" id="UP000054937"/>
    </source>
</evidence>
<sequence length="459" mass="51529">MCSFTTKAEFWPVSEWTVEYDGEIFGAMYETGNQDIDFAILDYGITVTAAQILNEAQGKFYLILSVDGSAGYNISSVEFESALFAGVCVSKTNRDDEYFYVRSEGASDGTYETYFSFLNIDGTFSRGPESYLYIKNDGDMNYQPKCSFAGDKIYVNSLIQNDDGTFAHITVIDISETGSYQIIKQYTLDSNDNYYLSHNIQGFFDGSAIAIEQSEITGKYTLYTIDSNGDLSGSPKQINDFNIPLSQNALRSQPNFERTQATIVSSDLDSQNQLSIFTYDKEGNVICYNQIYKQFTVRNAQFGYLEDDLAWVGGTLVVEFENKFGAFYINPSTCEVSDLTDDTFYLNDKVYGGISTYINIDGTVELGMFAAEDSGSQYIDYAVEIGTKEVELVENCDFNTLLFGCTQCSVGYELDKFGQCIELDDGENDQSEEEDQDQDDGEDLIIVDRDRDGLRRKLK</sequence>
<dbReference type="Proteomes" id="UP000054937">
    <property type="component" value="Unassembled WGS sequence"/>
</dbReference>
<dbReference type="InParanoid" id="A0A0V0QS94"/>
<protein>
    <submittedName>
        <fullName evidence="2">Uncharacterized protein</fullName>
    </submittedName>
</protein>
<proteinExistence type="predicted"/>
<comment type="caution">
    <text evidence="2">The sequence shown here is derived from an EMBL/GenBank/DDBJ whole genome shotgun (WGS) entry which is preliminary data.</text>
</comment>
<dbReference type="AlphaFoldDB" id="A0A0V0QS94"/>
<feature type="region of interest" description="Disordered" evidence="1">
    <location>
        <begin position="425"/>
        <end position="445"/>
    </location>
</feature>
<name>A0A0V0QS94_PSEPJ</name>
<organism evidence="2 3">
    <name type="scientific">Pseudocohnilembus persalinus</name>
    <name type="common">Ciliate</name>
    <dbReference type="NCBI Taxonomy" id="266149"/>
    <lineage>
        <taxon>Eukaryota</taxon>
        <taxon>Sar</taxon>
        <taxon>Alveolata</taxon>
        <taxon>Ciliophora</taxon>
        <taxon>Intramacronucleata</taxon>
        <taxon>Oligohymenophorea</taxon>
        <taxon>Scuticociliatia</taxon>
        <taxon>Philasterida</taxon>
        <taxon>Pseudocohnilembidae</taxon>
        <taxon>Pseudocohnilembus</taxon>
    </lineage>
</organism>
<gene>
    <name evidence="2" type="ORF">PPERSA_06785</name>
</gene>
<accession>A0A0V0QS94</accession>